<keyword evidence="9" id="KW-1185">Reference proteome</keyword>
<proteinExistence type="predicted"/>
<accession>A0A4R8IS62</accession>
<protein>
    <submittedName>
        <fullName evidence="8">Putative RDD family membrane protein YckC</fullName>
    </submittedName>
</protein>
<evidence type="ECO:0000256" key="6">
    <source>
        <dbReference type="SAM" id="Phobius"/>
    </source>
</evidence>
<evidence type="ECO:0000259" key="7">
    <source>
        <dbReference type="Pfam" id="PF06271"/>
    </source>
</evidence>
<dbReference type="PANTHER" id="PTHR36115:SF4">
    <property type="entry name" value="MEMBRANE PROTEIN"/>
    <property type="match status" value="1"/>
</dbReference>
<keyword evidence="5 6" id="KW-0472">Membrane</keyword>
<comment type="subcellular location">
    <subcellularLocation>
        <location evidence="1">Cell membrane</location>
        <topology evidence="1">Multi-pass membrane protein</topology>
    </subcellularLocation>
</comment>
<feature type="transmembrane region" description="Helical" evidence="6">
    <location>
        <begin position="17"/>
        <end position="37"/>
    </location>
</feature>
<feature type="domain" description="RDD" evidence="7">
    <location>
        <begin position="10"/>
        <end position="143"/>
    </location>
</feature>
<dbReference type="PANTHER" id="PTHR36115">
    <property type="entry name" value="PROLINE-RICH ANTIGEN HOMOLOG-RELATED"/>
    <property type="match status" value="1"/>
</dbReference>
<dbReference type="InterPro" id="IPR010432">
    <property type="entry name" value="RDD"/>
</dbReference>
<evidence type="ECO:0000256" key="1">
    <source>
        <dbReference type="ARBA" id="ARBA00004651"/>
    </source>
</evidence>
<evidence type="ECO:0000256" key="5">
    <source>
        <dbReference type="ARBA" id="ARBA00023136"/>
    </source>
</evidence>
<name>A0A4R8IS62_9GAMM</name>
<dbReference type="OrthoDB" id="9793824at2"/>
<sequence>MSATATRTQYAGFWRRLLALVLDSVLYTALILPLLVMTYGPGYLRWWLGDSSELASYGFLDLFLTYVLPFIAVVAFWRTWQATPGKLLLNCRVVDARTLQPLGLRQAIIRALAYILSALPLYLGFVWAAFDKRKQALHDKLAGSVVIQVIDDDSHLTVQQWQERVKV</sequence>
<dbReference type="GO" id="GO:0005886">
    <property type="term" value="C:plasma membrane"/>
    <property type="evidence" value="ECO:0007669"/>
    <property type="project" value="UniProtKB-SubCell"/>
</dbReference>
<keyword evidence="2" id="KW-1003">Cell membrane</keyword>
<evidence type="ECO:0000256" key="4">
    <source>
        <dbReference type="ARBA" id="ARBA00022989"/>
    </source>
</evidence>
<organism evidence="8 9">
    <name type="scientific">Thiohalophilus thiocyanatoxydans</name>
    <dbReference type="NCBI Taxonomy" id="381308"/>
    <lineage>
        <taxon>Bacteria</taxon>
        <taxon>Pseudomonadati</taxon>
        <taxon>Pseudomonadota</taxon>
        <taxon>Gammaproteobacteria</taxon>
        <taxon>Thiohalomonadales</taxon>
        <taxon>Thiohalophilaceae</taxon>
        <taxon>Thiohalophilus</taxon>
    </lineage>
</organism>
<reference evidence="8 9" key="1">
    <citation type="submission" date="2019-03" db="EMBL/GenBank/DDBJ databases">
        <title>Genomic Encyclopedia of Type Strains, Phase IV (KMG-IV): sequencing the most valuable type-strain genomes for metagenomic binning, comparative biology and taxonomic classification.</title>
        <authorList>
            <person name="Goeker M."/>
        </authorList>
    </citation>
    <scope>NUCLEOTIDE SEQUENCE [LARGE SCALE GENOMIC DNA]</scope>
    <source>
        <strain evidence="8 9">DSM 16326</strain>
    </source>
</reference>
<feature type="transmembrane region" description="Helical" evidence="6">
    <location>
        <begin position="107"/>
        <end position="130"/>
    </location>
</feature>
<gene>
    <name evidence="8" type="ORF">EDC23_0252</name>
</gene>
<keyword evidence="3 6" id="KW-0812">Transmembrane</keyword>
<dbReference type="RefSeq" id="WP_134080452.1">
    <property type="nucleotide sequence ID" value="NZ_SOQX01000001.1"/>
</dbReference>
<evidence type="ECO:0000256" key="3">
    <source>
        <dbReference type="ARBA" id="ARBA00022692"/>
    </source>
</evidence>
<dbReference type="EMBL" id="SOQX01000001">
    <property type="protein sequence ID" value="TDY03881.1"/>
    <property type="molecule type" value="Genomic_DNA"/>
</dbReference>
<comment type="caution">
    <text evidence="8">The sequence shown here is derived from an EMBL/GenBank/DDBJ whole genome shotgun (WGS) entry which is preliminary data.</text>
</comment>
<dbReference type="Pfam" id="PF06271">
    <property type="entry name" value="RDD"/>
    <property type="match status" value="1"/>
</dbReference>
<dbReference type="AlphaFoldDB" id="A0A4R8IS62"/>
<keyword evidence="4 6" id="KW-1133">Transmembrane helix</keyword>
<feature type="transmembrane region" description="Helical" evidence="6">
    <location>
        <begin position="57"/>
        <end position="77"/>
    </location>
</feature>
<dbReference type="InterPro" id="IPR051791">
    <property type="entry name" value="Pra-immunoreactive"/>
</dbReference>
<dbReference type="Proteomes" id="UP000294914">
    <property type="component" value="Unassembled WGS sequence"/>
</dbReference>
<evidence type="ECO:0000256" key="2">
    <source>
        <dbReference type="ARBA" id="ARBA00022475"/>
    </source>
</evidence>
<evidence type="ECO:0000313" key="8">
    <source>
        <dbReference type="EMBL" id="TDY03881.1"/>
    </source>
</evidence>
<evidence type="ECO:0000313" key="9">
    <source>
        <dbReference type="Proteomes" id="UP000294914"/>
    </source>
</evidence>